<dbReference type="Gramene" id="KZM80984">
    <property type="protein sequence ID" value="KZM80984"/>
    <property type="gene ID" value="DCAR_031855"/>
</dbReference>
<name>A0A175YBK1_DAUCS</name>
<evidence type="ECO:0000313" key="4">
    <source>
        <dbReference type="EMBL" id="WOH04074.1"/>
    </source>
</evidence>
<evidence type="ECO:0000259" key="3">
    <source>
        <dbReference type="Pfam" id="PF08646"/>
    </source>
</evidence>
<feature type="domain" description="Replication factor A C-terminal" evidence="3">
    <location>
        <begin position="630"/>
        <end position="725"/>
    </location>
</feature>
<reference evidence="4" key="2">
    <citation type="submission" date="2022-03" db="EMBL/GenBank/DDBJ databases">
        <title>Draft title - Genomic analysis of global carrot germplasm unveils the trajectory of domestication and the origin of high carotenoid orange carrot.</title>
        <authorList>
            <person name="Iorizzo M."/>
            <person name="Ellison S."/>
            <person name="Senalik D."/>
            <person name="Macko-Podgorni A."/>
            <person name="Grzebelus D."/>
            <person name="Bostan H."/>
            <person name="Rolling W."/>
            <person name="Curaba J."/>
            <person name="Simon P."/>
        </authorList>
    </citation>
    <scope>NUCLEOTIDE SEQUENCE</scope>
    <source>
        <tissue evidence="4">Leaf</tissue>
    </source>
</reference>
<dbReference type="Pfam" id="PF08646">
    <property type="entry name" value="Rep_fac-A_C"/>
    <property type="match status" value="1"/>
</dbReference>
<dbReference type="InterPro" id="IPR013955">
    <property type="entry name" value="Rep_factor-A_C"/>
</dbReference>
<dbReference type="InterPro" id="IPR012340">
    <property type="entry name" value="NA-bd_OB-fold"/>
</dbReference>
<dbReference type="PANTHER" id="PTHR47165">
    <property type="entry name" value="OS03G0429900 PROTEIN"/>
    <property type="match status" value="1"/>
</dbReference>
<protein>
    <submittedName>
        <fullName evidence="4">Uncharacterized protein</fullName>
    </submittedName>
</protein>
<dbReference type="EMBL" id="CP093348">
    <property type="protein sequence ID" value="WOH04074.1"/>
    <property type="molecule type" value="Genomic_DNA"/>
</dbReference>
<dbReference type="Pfam" id="PF02721">
    <property type="entry name" value="DUF223"/>
    <property type="match status" value="1"/>
</dbReference>
<feature type="domain" description="Replication protein A 70 kDa DNA-binding subunit B/D first OB fold" evidence="2">
    <location>
        <begin position="348"/>
        <end position="437"/>
    </location>
</feature>
<organism evidence="4 5">
    <name type="scientific">Daucus carota subsp. sativus</name>
    <name type="common">Carrot</name>
    <dbReference type="NCBI Taxonomy" id="79200"/>
    <lineage>
        <taxon>Eukaryota</taxon>
        <taxon>Viridiplantae</taxon>
        <taxon>Streptophyta</taxon>
        <taxon>Embryophyta</taxon>
        <taxon>Tracheophyta</taxon>
        <taxon>Spermatophyta</taxon>
        <taxon>Magnoliopsida</taxon>
        <taxon>eudicotyledons</taxon>
        <taxon>Gunneridae</taxon>
        <taxon>Pentapetalae</taxon>
        <taxon>asterids</taxon>
        <taxon>campanulids</taxon>
        <taxon>Apiales</taxon>
        <taxon>Apiaceae</taxon>
        <taxon>Apioideae</taxon>
        <taxon>Scandiceae</taxon>
        <taxon>Daucinae</taxon>
        <taxon>Daucus</taxon>
        <taxon>Daucus sect. Daucus</taxon>
    </lineage>
</organism>
<dbReference type="InterPro" id="IPR003871">
    <property type="entry name" value="RFA1B/D_OB_1st"/>
</dbReference>
<evidence type="ECO:0000259" key="2">
    <source>
        <dbReference type="Pfam" id="PF02721"/>
    </source>
</evidence>
<feature type="region of interest" description="Disordered" evidence="1">
    <location>
        <begin position="785"/>
        <end position="837"/>
    </location>
</feature>
<evidence type="ECO:0000313" key="5">
    <source>
        <dbReference type="Proteomes" id="UP000077755"/>
    </source>
</evidence>
<keyword evidence="5" id="KW-1185">Reference proteome</keyword>
<sequence length="837" mass="95977">MSVRQCVPLDSLDESSEGCRIQARVVTIWECNNSERFLQTIGLNLKLLDVEEYCVEAYIPPRTVKKFKSVLEEGQTYEICNFSVSKYSVDFKLRACNKPIYILFREDTKVLAGDKDCQLIPKNIFDFLMLKDVRQCKGYNNRLLDIVGLIGFIEPLSISTNDHGIEEKCIEFGITDGINIFQVFLTDAICDEFLSTMKEFNDESTIIILQSCILQIYDGEYTFTSHPSSRFVVNCQSEIVEHLTNRLFSIADTHSNKGRKVHTISEIISRENLNPEENVYIQGKIVSISENDSWYFLQCNQCGGEVLDNLAKWRCNYCKIKIPMPDKRFHLPSLSVEPSKQAMSIERYDSLSSLDSGTYDWKVKVRISRNWKSVQKATGELRGYNMILVDDQASRKHAFVGEAYAKKFEDSLIQGQIYVIENFNVKPYTEKEKHQCFKDDTHIFFSSYTHTKTVEKDDKLSPENVFGFYDISELGDIANQNVFLIDVIGYVENVENPRHFTNKNNEAQSYVKFDLSDGCNIVKVTLWDSFGNMFYEDYNKFKKDPTILIISSCKVNIWESILSLSNYPATKYFFNYKHHSVNILLARHKEPGFCSTQRTVRIEVPVPKITVAELKHFIPQNEEMNVLCDVTIMKIKDKESWFYSICCGCCQEIEKVDGKYKCEKCNKIEPYPESRFRVCTYAADETGGIGIVLYDREVQRVIGKTVFEIQWEQMQNVTIDQFPSAVMGLENVTCTITLGLKKAQSANKTNIFHAVDIMLNPSTECNSPSSQGDTYIQQQASVTLGSVSQVPKSRSKKTPDTLKSTSKSKSKKKSIKMETDVNLSDDEDTEHIPLSKW</sequence>
<dbReference type="CDD" id="cd04481">
    <property type="entry name" value="RPA1_DBD_B_like"/>
    <property type="match status" value="1"/>
</dbReference>
<gene>
    <name evidence="4" type="ORF">DCAR_0623480</name>
</gene>
<proteinExistence type="predicted"/>
<evidence type="ECO:0000256" key="1">
    <source>
        <dbReference type="SAM" id="MobiDB-lite"/>
    </source>
</evidence>
<dbReference type="CDD" id="cd04480">
    <property type="entry name" value="RPA1_DBD_A_like"/>
    <property type="match status" value="2"/>
</dbReference>
<dbReference type="Gene3D" id="2.40.50.140">
    <property type="entry name" value="Nucleic acid-binding proteins"/>
    <property type="match status" value="6"/>
</dbReference>
<dbReference type="SUPFAM" id="SSF50249">
    <property type="entry name" value="Nucleic acid-binding proteins"/>
    <property type="match status" value="5"/>
</dbReference>
<dbReference type="OMA" id="NEHERIP"/>
<dbReference type="PANTHER" id="PTHR47165:SF4">
    <property type="entry name" value="OS03G0429900 PROTEIN"/>
    <property type="match status" value="1"/>
</dbReference>
<accession>A0A175YBK1</accession>
<dbReference type="AlphaFoldDB" id="A0A175YBK1"/>
<dbReference type="Proteomes" id="UP000077755">
    <property type="component" value="Chromosome 6"/>
</dbReference>
<reference evidence="4" key="1">
    <citation type="journal article" date="2016" name="Nat. Genet.">
        <title>A high-quality carrot genome assembly provides new insights into carotenoid accumulation and asterid genome evolution.</title>
        <authorList>
            <person name="Iorizzo M."/>
            <person name="Ellison S."/>
            <person name="Senalik D."/>
            <person name="Zeng P."/>
            <person name="Satapoomin P."/>
            <person name="Huang J."/>
            <person name="Bowman M."/>
            <person name="Iovene M."/>
            <person name="Sanseverino W."/>
            <person name="Cavagnaro P."/>
            <person name="Yildiz M."/>
            <person name="Macko-Podgorni A."/>
            <person name="Moranska E."/>
            <person name="Grzebelus E."/>
            <person name="Grzebelus D."/>
            <person name="Ashrafi H."/>
            <person name="Zheng Z."/>
            <person name="Cheng S."/>
            <person name="Spooner D."/>
            <person name="Van Deynze A."/>
            <person name="Simon P."/>
        </authorList>
    </citation>
    <scope>NUCLEOTIDE SEQUENCE</scope>
    <source>
        <tissue evidence="4">Leaf</tissue>
    </source>
</reference>